<accession>A0A179BPM5</accession>
<keyword evidence="2" id="KW-1185">Reference proteome</keyword>
<evidence type="ECO:0000313" key="1">
    <source>
        <dbReference type="EMBL" id="OAP93253.1"/>
    </source>
</evidence>
<dbReference type="AlphaFoldDB" id="A0A179BPM5"/>
<dbReference type="Proteomes" id="UP000078302">
    <property type="component" value="Unassembled WGS sequence"/>
</dbReference>
<reference evidence="1 2" key="1">
    <citation type="submission" date="2016-04" db="EMBL/GenBank/DDBJ databases">
        <title>Acidithiobacillus ferrooxidans genome sequencing and assembly.</title>
        <authorList>
            <person name="Zhou Z."/>
        </authorList>
    </citation>
    <scope>NUCLEOTIDE SEQUENCE [LARGE SCALE GENOMIC DNA]</scope>
    <source>
        <strain evidence="1 2">BY0502</strain>
    </source>
</reference>
<gene>
    <name evidence="1" type="ORF">A4H96_01455</name>
</gene>
<proteinExistence type="predicted"/>
<organism evidence="1 2">
    <name type="scientific">Acidithiobacillus ferrooxidans</name>
    <name type="common">Thiobacillus ferrooxidans</name>
    <dbReference type="NCBI Taxonomy" id="920"/>
    <lineage>
        <taxon>Bacteria</taxon>
        <taxon>Pseudomonadati</taxon>
        <taxon>Pseudomonadota</taxon>
        <taxon>Acidithiobacillia</taxon>
        <taxon>Acidithiobacillales</taxon>
        <taxon>Acidithiobacillaceae</taxon>
        <taxon>Acidithiobacillus</taxon>
    </lineage>
</organism>
<name>A0A179BPM5_ACIFR</name>
<dbReference type="EMBL" id="LVXZ01000013">
    <property type="protein sequence ID" value="OAP93253.1"/>
    <property type="molecule type" value="Genomic_DNA"/>
</dbReference>
<protein>
    <submittedName>
        <fullName evidence="1">Uncharacterized protein</fullName>
    </submittedName>
</protein>
<comment type="caution">
    <text evidence="1">The sequence shown here is derived from an EMBL/GenBank/DDBJ whole genome shotgun (WGS) entry which is preliminary data.</text>
</comment>
<sequence>MDKDYLAALSKEVERRLDEYNRGCESSLAQKLRSFRNKAMPFDGAELDLAPQVSFYLRDGSRVNGAIN</sequence>
<evidence type="ECO:0000313" key="2">
    <source>
        <dbReference type="Proteomes" id="UP000078302"/>
    </source>
</evidence>